<dbReference type="SUPFAM" id="SSF161098">
    <property type="entry name" value="MetI-like"/>
    <property type="match status" value="1"/>
</dbReference>
<dbReference type="InterPro" id="IPR035906">
    <property type="entry name" value="MetI-like_sf"/>
</dbReference>
<evidence type="ECO:0000313" key="10">
    <source>
        <dbReference type="Proteomes" id="UP000596857"/>
    </source>
</evidence>
<dbReference type="Proteomes" id="UP000596857">
    <property type="component" value="Unassembled WGS sequence"/>
</dbReference>
<dbReference type="PANTHER" id="PTHR43744:SF3">
    <property type="entry name" value="LACTOSE TRANSPORT SYSTEM PERMEASE PROTEIN LACG"/>
    <property type="match status" value="1"/>
</dbReference>
<protein>
    <submittedName>
        <fullName evidence="9">ABC transporter permease subunit</fullName>
    </submittedName>
</protein>
<keyword evidence="4 7" id="KW-0812">Transmembrane</keyword>
<feature type="transmembrane region" description="Helical" evidence="7">
    <location>
        <begin position="101"/>
        <end position="123"/>
    </location>
</feature>
<evidence type="ECO:0000313" key="9">
    <source>
        <dbReference type="EMBL" id="NOU79455.1"/>
    </source>
</evidence>
<evidence type="ECO:0000256" key="5">
    <source>
        <dbReference type="ARBA" id="ARBA00022989"/>
    </source>
</evidence>
<feature type="transmembrane region" description="Helical" evidence="7">
    <location>
        <begin position="237"/>
        <end position="258"/>
    </location>
</feature>
<dbReference type="RefSeq" id="WP_171717315.1">
    <property type="nucleotide sequence ID" value="NZ_WHOB01000027.1"/>
</dbReference>
<dbReference type="PANTHER" id="PTHR43744">
    <property type="entry name" value="ABC TRANSPORTER PERMEASE PROTEIN MG189-RELATED-RELATED"/>
    <property type="match status" value="1"/>
</dbReference>
<organism evidence="9 10">
    <name type="scientific">Paenibacillus phytohabitans</name>
    <dbReference type="NCBI Taxonomy" id="2654978"/>
    <lineage>
        <taxon>Bacteria</taxon>
        <taxon>Bacillati</taxon>
        <taxon>Bacillota</taxon>
        <taxon>Bacilli</taxon>
        <taxon>Bacillales</taxon>
        <taxon>Paenibacillaceae</taxon>
        <taxon>Paenibacillus</taxon>
    </lineage>
</organism>
<evidence type="ECO:0000259" key="8">
    <source>
        <dbReference type="PROSITE" id="PS50928"/>
    </source>
</evidence>
<evidence type="ECO:0000256" key="4">
    <source>
        <dbReference type="ARBA" id="ARBA00022692"/>
    </source>
</evidence>
<keyword evidence="6 7" id="KW-0472">Membrane</keyword>
<keyword evidence="5 7" id="KW-1133">Transmembrane helix</keyword>
<evidence type="ECO:0000256" key="3">
    <source>
        <dbReference type="ARBA" id="ARBA00022475"/>
    </source>
</evidence>
<feature type="domain" description="ABC transmembrane type-1" evidence="8">
    <location>
        <begin position="69"/>
        <end position="258"/>
    </location>
</feature>
<evidence type="ECO:0000256" key="1">
    <source>
        <dbReference type="ARBA" id="ARBA00004651"/>
    </source>
</evidence>
<proteinExistence type="inferred from homology"/>
<dbReference type="EMBL" id="WHOB01000027">
    <property type="protein sequence ID" value="NOU79455.1"/>
    <property type="molecule type" value="Genomic_DNA"/>
</dbReference>
<keyword evidence="2 7" id="KW-0813">Transport</keyword>
<sequence>MKRQLGPWLLRTVIAILGSLIIVLPLLLVFLGSLKTPAEAAKLSLSLPTEWMWSNYKTVFIEGRLLNGFKNSVIVTVGTVILAVGAGSMTAYFISRRHGNWVQYLFFVFFAGMIAPPSMIPTIKLMQALHISGEFIGLILFLTALYLPLTIVIMSGFVKGLPREIDEAATIDGAGSFYTFTRIIFPLLKPSIATVTVFVAIYAWNDFLNTLYIISDSNKWTLPFSVYNFVSQYGTEWQFVFADLLSVMVPILIIYLFLQRYIIEGMTAGSVKG</sequence>
<keyword evidence="10" id="KW-1185">Reference proteome</keyword>
<dbReference type="Gene3D" id="1.10.3720.10">
    <property type="entry name" value="MetI-like"/>
    <property type="match status" value="1"/>
</dbReference>
<dbReference type="PROSITE" id="PS50928">
    <property type="entry name" value="ABC_TM1"/>
    <property type="match status" value="1"/>
</dbReference>
<gene>
    <name evidence="9" type="ORF">GC101_11260</name>
</gene>
<comment type="subcellular location">
    <subcellularLocation>
        <location evidence="1 7">Cell membrane</location>
        <topology evidence="1 7">Multi-pass membrane protein</topology>
    </subcellularLocation>
</comment>
<reference evidence="9 10" key="1">
    <citation type="submission" date="2019-10" db="EMBL/GenBank/DDBJ databases">
        <title>Description of Paenibacillus terricola sp. nov.</title>
        <authorList>
            <person name="Carlier A."/>
            <person name="Qi S."/>
        </authorList>
    </citation>
    <scope>NUCLEOTIDE SEQUENCE [LARGE SCALE GENOMIC DNA]</scope>
    <source>
        <strain evidence="9 10">LMG 31459</strain>
    </source>
</reference>
<evidence type="ECO:0000256" key="7">
    <source>
        <dbReference type="RuleBase" id="RU363032"/>
    </source>
</evidence>
<dbReference type="InterPro" id="IPR000515">
    <property type="entry name" value="MetI-like"/>
</dbReference>
<accession>A0ABX1YEN8</accession>
<dbReference type="CDD" id="cd06261">
    <property type="entry name" value="TM_PBP2"/>
    <property type="match status" value="1"/>
</dbReference>
<evidence type="ECO:0000256" key="2">
    <source>
        <dbReference type="ARBA" id="ARBA00022448"/>
    </source>
</evidence>
<keyword evidence="3" id="KW-1003">Cell membrane</keyword>
<name>A0ABX1YEN8_9BACL</name>
<feature type="transmembrane region" description="Helical" evidence="7">
    <location>
        <begin position="73"/>
        <end position="94"/>
    </location>
</feature>
<comment type="caution">
    <text evidence="9">The sequence shown here is derived from an EMBL/GenBank/DDBJ whole genome shotgun (WGS) entry which is preliminary data.</text>
</comment>
<feature type="transmembrane region" description="Helical" evidence="7">
    <location>
        <begin position="135"/>
        <end position="158"/>
    </location>
</feature>
<comment type="similarity">
    <text evidence="7">Belongs to the binding-protein-dependent transport system permease family.</text>
</comment>
<evidence type="ECO:0000256" key="6">
    <source>
        <dbReference type="ARBA" id="ARBA00023136"/>
    </source>
</evidence>
<dbReference type="Pfam" id="PF00528">
    <property type="entry name" value="BPD_transp_1"/>
    <property type="match status" value="1"/>
</dbReference>
<feature type="transmembrane region" description="Helical" evidence="7">
    <location>
        <begin position="179"/>
        <end position="204"/>
    </location>
</feature>